<dbReference type="InterPro" id="IPR045002">
    <property type="entry name" value="Ech1-like"/>
</dbReference>
<gene>
    <name evidence="6" type="ORF">GMORB2_5997</name>
</gene>
<dbReference type="GeneID" id="55972222"/>
<dbReference type="SUPFAM" id="SSF52096">
    <property type="entry name" value="ClpP/crotonase"/>
    <property type="match status" value="1"/>
</dbReference>
<evidence type="ECO:0000256" key="3">
    <source>
        <dbReference type="ARBA" id="ARBA00022832"/>
    </source>
</evidence>
<evidence type="ECO:0000313" key="6">
    <source>
        <dbReference type="EMBL" id="KAF4124281.1"/>
    </source>
</evidence>
<dbReference type="RefSeq" id="XP_035322933.1">
    <property type="nucleotide sequence ID" value="XM_035467967.1"/>
</dbReference>
<evidence type="ECO:0000256" key="2">
    <source>
        <dbReference type="ARBA" id="ARBA00005254"/>
    </source>
</evidence>
<reference evidence="6" key="1">
    <citation type="submission" date="2020-03" db="EMBL/GenBank/DDBJ databases">
        <title>Site-based positive gene gene selection in Geosmithia morbida across the United States reveals a broad range of putative effectors and factors for local host and environmental adapation.</title>
        <authorList>
            <person name="Onufrak A."/>
            <person name="Murdoch R.W."/>
            <person name="Gazis R."/>
            <person name="Huff M."/>
            <person name="Staton M."/>
            <person name="Klingeman W."/>
            <person name="Hadziabdic D."/>
        </authorList>
    </citation>
    <scope>NUCLEOTIDE SEQUENCE</scope>
    <source>
        <strain evidence="6">1262</strain>
    </source>
</reference>
<dbReference type="InterPro" id="IPR014748">
    <property type="entry name" value="Enoyl-CoA_hydra_C"/>
</dbReference>
<dbReference type="GO" id="GO:0005739">
    <property type="term" value="C:mitochondrion"/>
    <property type="evidence" value="ECO:0007669"/>
    <property type="project" value="TreeGrafter"/>
</dbReference>
<keyword evidence="3" id="KW-0276">Fatty acid metabolism</keyword>
<keyword evidence="7" id="KW-1185">Reference proteome</keyword>
<dbReference type="InterPro" id="IPR001753">
    <property type="entry name" value="Enoyl-CoA_hydra/iso"/>
</dbReference>
<dbReference type="GO" id="GO:0051750">
    <property type="term" value="F:delta(3,5)-delta(2,4)-dienoyl-CoA isomerase activity"/>
    <property type="evidence" value="ECO:0007669"/>
    <property type="project" value="TreeGrafter"/>
</dbReference>
<dbReference type="InterPro" id="IPR029045">
    <property type="entry name" value="ClpP/crotonase-like_dom_sf"/>
</dbReference>
<sequence>MTYDTYRHFHVTTPAPGVSHVEINRPEKINAFSKPMWLECGRLFDQLSSDADVRAVVLSGAGTKGFSAGLDVQGGGGDLVAPGGEGVDATRKAKFLRGFIEDFQRCIGAIERCEKPVIGVMHGIAYGLAIDIACCADVRICTSDVRFSVKEVDIGMPADIGTLARLPKIVGSLSWVKDVCMTARVFDAEEALRQGFVSAVYRRRDDGHGGEGEAKEEAVRAAVGMATLLAGKSPVAVQGTKELLNHGREHTTAEALRYTAVWNSVAVQGDDMAKGLGSALARTTPRFSKL</sequence>
<dbReference type="Pfam" id="PF00378">
    <property type="entry name" value="ECH_1"/>
    <property type="match status" value="1"/>
</dbReference>
<accession>A0A9P4YWA9</accession>
<comment type="caution">
    <text evidence="6">The sequence shown here is derived from an EMBL/GenBank/DDBJ whole genome shotgun (WGS) entry which is preliminary data.</text>
</comment>
<dbReference type="CDD" id="cd06558">
    <property type="entry name" value="crotonase-like"/>
    <property type="match status" value="1"/>
</dbReference>
<dbReference type="Proteomes" id="UP000749293">
    <property type="component" value="Unassembled WGS sequence"/>
</dbReference>
<comment type="similarity">
    <text evidence="2">Belongs to the enoyl-CoA hydratase/isomerase family.</text>
</comment>
<dbReference type="PANTHER" id="PTHR43149:SF1">
    <property type="entry name" value="DELTA(3,5)-DELTA(2,4)-DIENOYL-COA ISOMERASE, MITOCHONDRIAL"/>
    <property type="match status" value="1"/>
</dbReference>
<keyword evidence="5" id="KW-0413">Isomerase</keyword>
<dbReference type="PANTHER" id="PTHR43149">
    <property type="entry name" value="ENOYL-COA HYDRATASE"/>
    <property type="match status" value="1"/>
</dbReference>
<keyword evidence="4" id="KW-0443">Lipid metabolism</keyword>
<dbReference type="EMBL" id="JAANYQ010000005">
    <property type="protein sequence ID" value="KAF4124281.1"/>
    <property type="molecule type" value="Genomic_DNA"/>
</dbReference>
<evidence type="ECO:0000256" key="1">
    <source>
        <dbReference type="ARBA" id="ARBA00005005"/>
    </source>
</evidence>
<dbReference type="FunFam" id="1.10.12.10:FF:000004">
    <property type="entry name" value="Delta3,5-delta2,4-dienoyl-CoA isomerase"/>
    <property type="match status" value="1"/>
</dbReference>
<comment type="pathway">
    <text evidence="1">Lipid metabolism; fatty acid beta-oxidation.</text>
</comment>
<evidence type="ECO:0000256" key="5">
    <source>
        <dbReference type="ARBA" id="ARBA00023235"/>
    </source>
</evidence>
<dbReference type="Gene3D" id="1.10.12.10">
    <property type="entry name" value="Lyase 2-enoyl-coa Hydratase, Chain A, domain 2"/>
    <property type="match status" value="1"/>
</dbReference>
<dbReference type="OrthoDB" id="14970at2759"/>
<protein>
    <submittedName>
        <fullName evidence="6">Uncharacterized protein</fullName>
    </submittedName>
</protein>
<organism evidence="6 7">
    <name type="scientific">Geosmithia morbida</name>
    <dbReference type="NCBI Taxonomy" id="1094350"/>
    <lineage>
        <taxon>Eukaryota</taxon>
        <taxon>Fungi</taxon>
        <taxon>Dikarya</taxon>
        <taxon>Ascomycota</taxon>
        <taxon>Pezizomycotina</taxon>
        <taxon>Sordariomycetes</taxon>
        <taxon>Hypocreomycetidae</taxon>
        <taxon>Hypocreales</taxon>
        <taxon>Bionectriaceae</taxon>
        <taxon>Geosmithia</taxon>
    </lineage>
</organism>
<dbReference type="GO" id="GO:0006631">
    <property type="term" value="P:fatty acid metabolic process"/>
    <property type="evidence" value="ECO:0007669"/>
    <property type="project" value="UniProtKB-KW"/>
</dbReference>
<evidence type="ECO:0000256" key="4">
    <source>
        <dbReference type="ARBA" id="ARBA00023098"/>
    </source>
</evidence>
<name>A0A9P4YWA9_9HYPO</name>
<dbReference type="AlphaFoldDB" id="A0A9P4YWA9"/>
<dbReference type="Gene3D" id="3.90.226.10">
    <property type="entry name" value="2-enoyl-CoA Hydratase, Chain A, domain 1"/>
    <property type="match status" value="1"/>
</dbReference>
<proteinExistence type="inferred from homology"/>
<evidence type="ECO:0000313" key="7">
    <source>
        <dbReference type="Proteomes" id="UP000749293"/>
    </source>
</evidence>